<evidence type="ECO:0000313" key="7">
    <source>
        <dbReference type="EMBL" id="OSX58526.1"/>
    </source>
</evidence>
<dbReference type="GO" id="GO:0006081">
    <property type="term" value="P:aldehyde metabolic process"/>
    <property type="evidence" value="ECO:0007669"/>
    <property type="project" value="InterPro"/>
</dbReference>
<dbReference type="RefSeq" id="XP_024335320.1">
    <property type="nucleotide sequence ID" value="XM_024482866.1"/>
</dbReference>
<keyword evidence="8" id="KW-1185">Reference proteome</keyword>
<dbReference type="PANTHER" id="PTHR43570">
    <property type="entry name" value="ALDEHYDE DEHYDROGENASE"/>
    <property type="match status" value="1"/>
</dbReference>
<comment type="similarity">
    <text evidence="1 4">Belongs to the aldehyde dehydrogenase family.</text>
</comment>
<feature type="active site" evidence="5">
    <location>
        <position position="215"/>
    </location>
</feature>
<dbReference type="PROSITE" id="PS00070">
    <property type="entry name" value="ALDEHYDE_DEHYDR_CYS"/>
    <property type="match status" value="1"/>
</dbReference>
<evidence type="ECO:0000259" key="6">
    <source>
        <dbReference type="Pfam" id="PF00171"/>
    </source>
</evidence>
<dbReference type="GO" id="GO:0004029">
    <property type="term" value="F:aldehyde dehydrogenase (NAD+) activity"/>
    <property type="evidence" value="ECO:0007669"/>
    <property type="project" value="TreeGrafter"/>
</dbReference>
<dbReference type="InterPro" id="IPR012394">
    <property type="entry name" value="Aldehyde_DH_NAD(P)"/>
</dbReference>
<sequence>MSCTPLEEIPKVYEGLKAAFRSGKTKSVAFRKAQLSQLLYLLDDNVGRFQQALHADLGRPFKEAQLLEINGTLLQLQGAHDNVEAWASPQRAPFSLLWYPMSPITRKEPKGVVLIIGPFNYPVYLILCPLAAAIAAGNTVLLKPSELSMATATLLTELIPQYLDPDVVRVVNGAIPETTKILELPFDHILYTGNGRVGRVVSTAAAQHLTPVTLELGGKCPCVIDPKCDLKTAAKRIMWGKLANGGQICLCPDYVIVPAHFQDAVVEALVAAYKELHPVDPRESGEVTRMVNKRHAERIKKLVDTTRGTIVIGGEVDTETLYAAPTIVRDVGPKDSLMSEELFGPVLPIVPVSDVDEAIAFIGERDHPLCLYIFSNDAAFKTKVIDNTLSGTVAINDTLLQIGAPTPFGGVGASGHGGYQSGKYAFETFTHMRPVTDSPNWLDSALMGARYTPYDESSFRQLNAVLHARLPPRNAASLGYFGCMAAEISCSLNWYRRFWSNRPNGSA</sequence>
<reference evidence="7 8" key="1">
    <citation type="submission" date="2017-04" db="EMBL/GenBank/DDBJ databases">
        <title>Genome Sequence of the Model Brown-Rot Fungus Postia placenta SB12.</title>
        <authorList>
            <consortium name="DOE Joint Genome Institute"/>
            <person name="Gaskell J."/>
            <person name="Kersten P."/>
            <person name="Larrondo L.F."/>
            <person name="Canessa P."/>
            <person name="Martinez D."/>
            <person name="Hibbett D."/>
            <person name="Schmoll M."/>
            <person name="Kubicek C.P."/>
            <person name="Martinez A.T."/>
            <person name="Yadav J."/>
            <person name="Master E."/>
            <person name="Magnuson J.K."/>
            <person name="James T."/>
            <person name="Yaver D."/>
            <person name="Berka R."/>
            <person name="Labutti K."/>
            <person name="Lipzen A."/>
            <person name="Aerts A."/>
            <person name="Barry K."/>
            <person name="Henrissat B."/>
            <person name="Blanchette R."/>
            <person name="Grigoriev I."/>
            <person name="Cullen D."/>
        </authorList>
    </citation>
    <scope>NUCLEOTIDE SEQUENCE [LARGE SCALE GENOMIC DNA]</scope>
    <source>
        <strain evidence="7 8">MAD-698-R-SB12</strain>
    </source>
</reference>
<dbReference type="PIRSF" id="PIRSF036492">
    <property type="entry name" value="ALDH"/>
    <property type="match status" value="1"/>
</dbReference>
<dbReference type="InterPro" id="IPR015590">
    <property type="entry name" value="Aldehyde_DH_dom"/>
</dbReference>
<evidence type="ECO:0000256" key="4">
    <source>
        <dbReference type="PIRNR" id="PIRNR036492"/>
    </source>
</evidence>
<dbReference type="Gene3D" id="3.40.605.10">
    <property type="entry name" value="Aldehyde Dehydrogenase, Chain A, domain 1"/>
    <property type="match status" value="1"/>
</dbReference>
<proteinExistence type="inferred from homology"/>
<dbReference type="Proteomes" id="UP000194127">
    <property type="component" value="Unassembled WGS sequence"/>
</dbReference>
<dbReference type="FunFam" id="3.40.605.10:FF:000004">
    <property type="entry name" value="Aldehyde dehydrogenase"/>
    <property type="match status" value="1"/>
</dbReference>
<evidence type="ECO:0000313" key="8">
    <source>
        <dbReference type="Proteomes" id="UP000194127"/>
    </source>
</evidence>
<dbReference type="Pfam" id="PF00171">
    <property type="entry name" value="Aldedh"/>
    <property type="match status" value="1"/>
</dbReference>
<feature type="active site" evidence="5">
    <location>
        <position position="249"/>
    </location>
</feature>
<dbReference type="InterPro" id="IPR016161">
    <property type="entry name" value="Ald_DH/histidinol_DH"/>
</dbReference>
<dbReference type="Gene3D" id="3.40.309.10">
    <property type="entry name" value="Aldehyde Dehydrogenase, Chain A, domain 2"/>
    <property type="match status" value="1"/>
</dbReference>
<evidence type="ECO:0000256" key="2">
    <source>
        <dbReference type="ARBA" id="ARBA00023002"/>
    </source>
</evidence>
<feature type="domain" description="Aldehyde dehydrogenase" evidence="6">
    <location>
        <begin position="8"/>
        <end position="433"/>
    </location>
</feature>
<dbReference type="InterPro" id="IPR016160">
    <property type="entry name" value="Ald_DH_CS_CYS"/>
</dbReference>
<dbReference type="InterPro" id="IPR016163">
    <property type="entry name" value="Ald_DH_C"/>
</dbReference>
<name>A0A1X6MQM2_9APHY</name>
<dbReference type="AlphaFoldDB" id="A0A1X6MQM2"/>
<dbReference type="FunFam" id="3.40.309.10:FF:000003">
    <property type="entry name" value="Aldehyde dehydrogenase"/>
    <property type="match status" value="1"/>
</dbReference>
<dbReference type="PANTHER" id="PTHR43570:SF16">
    <property type="entry name" value="ALDEHYDE DEHYDROGENASE TYPE III, ISOFORM Q"/>
    <property type="match status" value="1"/>
</dbReference>
<evidence type="ECO:0000256" key="1">
    <source>
        <dbReference type="ARBA" id="ARBA00009986"/>
    </source>
</evidence>
<dbReference type="STRING" id="670580.A0A1X6MQM2"/>
<dbReference type="EMBL" id="KZ110604">
    <property type="protein sequence ID" value="OSX58526.1"/>
    <property type="molecule type" value="Genomic_DNA"/>
</dbReference>
<evidence type="ECO:0000256" key="3">
    <source>
        <dbReference type="ARBA" id="ARBA00023027"/>
    </source>
</evidence>
<keyword evidence="3" id="KW-0520">NAD</keyword>
<dbReference type="OrthoDB" id="440325at2759"/>
<accession>A0A1X6MQM2</accession>
<organism evidence="7 8">
    <name type="scientific">Postia placenta MAD-698-R-SB12</name>
    <dbReference type="NCBI Taxonomy" id="670580"/>
    <lineage>
        <taxon>Eukaryota</taxon>
        <taxon>Fungi</taxon>
        <taxon>Dikarya</taxon>
        <taxon>Basidiomycota</taxon>
        <taxon>Agaricomycotina</taxon>
        <taxon>Agaricomycetes</taxon>
        <taxon>Polyporales</taxon>
        <taxon>Adustoporiaceae</taxon>
        <taxon>Rhodonia</taxon>
    </lineage>
</organism>
<dbReference type="InterPro" id="IPR016162">
    <property type="entry name" value="Ald_DH_N"/>
</dbReference>
<dbReference type="GO" id="GO:0005737">
    <property type="term" value="C:cytoplasm"/>
    <property type="evidence" value="ECO:0007669"/>
    <property type="project" value="TreeGrafter"/>
</dbReference>
<dbReference type="GeneID" id="36327815"/>
<keyword evidence="2 4" id="KW-0560">Oxidoreductase</keyword>
<dbReference type="SUPFAM" id="SSF53720">
    <property type="entry name" value="ALDH-like"/>
    <property type="match status" value="1"/>
</dbReference>
<gene>
    <name evidence="7" type="ORF">POSPLADRAFT_1075900</name>
</gene>
<protein>
    <recommendedName>
        <fullName evidence="4">Aldehyde dehydrogenase</fullName>
    </recommendedName>
</protein>
<evidence type="ECO:0000256" key="5">
    <source>
        <dbReference type="PIRSR" id="PIRSR036492-1"/>
    </source>
</evidence>